<dbReference type="Proteomes" id="UP000636960">
    <property type="component" value="Unassembled WGS sequence"/>
</dbReference>
<evidence type="ECO:0000259" key="2">
    <source>
        <dbReference type="PROSITE" id="PS51084"/>
    </source>
</evidence>
<gene>
    <name evidence="3" type="ORF">Ari01nite_82400</name>
</gene>
<name>A0A919N182_9ACTN</name>
<organism evidence="3 4">
    <name type="scientific">Paractinoplanes rishiriensis</name>
    <dbReference type="NCBI Taxonomy" id="1050105"/>
    <lineage>
        <taxon>Bacteria</taxon>
        <taxon>Bacillati</taxon>
        <taxon>Actinomycetota</taxon>
        <taxon>Actinomycetes</taxon>
        <taxon>Micromonosporales</taxon>
        <taxon>Micromonosporaceae</taxon>
        <taxon>Paractinoplanes</taxon>
    </lineage>
</organism>
<accession>A0A919N182</accession>
<comment type="caution">
    <text evidence="3">The sequence shown here is derived from an EMBL/GenBank/DDBJ whole genome shotgun (WGS) entry which is preliminary data.</text>
</comment>
<reference evidence="3" key="1">
    <citation type="submission" date="2021-01" db="EMBL/GenBank/DDBJ databases">
        <title>Whole genome shotgun sequence of Actinoplanes rishiriensis NBRC 108556.</title>
        <authorList>
            <person name="Komaki H."/>
            <person name="Tamura T."/>
        </authorList>
    </citation>
    <scope>NUCLEOTIDE SEQUENCE</scope>
    <source>
        <strain evidence="3">NBRC 108556</strain>
    </source>
</reference>
<dbReference type="SUPFAM" id="SSF54197">
    <property type="entry name" value="HIT-like"/>
    <property type="match status" value="1"/>
</dbReference>
<feature type="domain" description="HIT" evidence="2">
    <location>
        <begin position="1"/>
        <end position="71"/>
    </location>
</feature>
<dbReference type="PROSITE" id="PS51084">
    <property type="entry name" value="HIT_2"/>
    <property type="match status" value="1"/>
</dbReference>
<evidence type="ECO:0000313" key="3">
    <source>
        <dbReference type="EMBL" id="GIF00776.1"/>
    </source>
</evidence>
<dbReference type="InterPro" id="IPR011146">
    <property type="entry name" value="HIT-like"/>
</dbReference>
<proteinExistence type="predicted"/>
<dbReference type="Gene3D" id="3.30.428.10">
    <property type="entry name" value="HIT-like"/>
    <property type="match status" value="1"/>
</dbReference>
<dbReference type="EMBL" id="BOMV01000090">
    <property type="protein sequence ID" value="GIF00776.1"/>
    <property type="molecule type" value="Genomic_DNA"/>
</dbReference>
<protein>
    <recommendedName>
        <fullName evidence="2">HIT domain-containing protein</fullName>
    </recommendedName>
</protein>
<sequence>MPNGHVENLYDLPAVQGHAVHDLVKEVAVAIRSTYGCDGTSVRQHNEPAGNQDAWHHHVHVFPRYAGDNLYGSRPYPEFVSEAERLPYAERLRAYFS</sequence>
<feature type="short sequence motif" description="Histidine triad motif" evidence="1">
    <location>
        <begin position="56"/>
        <end position="60"/>
    </location>
</feature>
<dbReference type="AlphaFoldDB" id="A0A919N182"/>
<dbReference type="GO" id="GO:0003824">
    <property type="term" value="F:catalytic activity"/>
    <property type="evidence" value="ECO:0007669"/>
    <property type="project" value="InterPro"/>
</dbReference>
<evidence type="ECO:0000313" key="4">
    <source>
        <dbReference type="Proteomes" id="UP000636960"/>
    </source>
</evidence>
<keyword evidence="4" id="KW-1185">Reference proteome</keyword>
<dbReference type="InterPro" id="IPR036265">
    <property type="entry name" value="HIT-like_sf"/>
</dbReference>
<evidence type="ECO:0000256" key="1">
    <source>
        <dbReference type="PROSITE-ProRule" id="PRU00464"/>
    </source>
</evidence>
<dbReference type="Pfam" id="PF01230">
    <property type="entry name" value="HIT"/>
    <property type="match status" value="1"/>
</dbReference>